<name>A0AAW9NTX0_9BACL</name>
<comment type="caution">
    <text evidence="1">The sequence shown here is derived from an EMBL/GenBank/DDBJ whole genome shotgun (WGS) entry which is preliminary data.</text>
</comment>
<gene>
    <name evidence="1" type="ORF">P9B03_04080</name>
</gene>
<evidence type="ECO:0000313" key="2">
    <source>
        <dbReference type="Proteomes" id="UP001344888"/>
    </source>
</evidence>
<accession>A0AAW9NTX0</accession>
<protein>
    <submittedName>
        <fullName evidence="1">Uncharacterized protein</fullName>
    </submittedName>
</protein>
<dbReference type="AlphaFoldDB" id="A0AAW9NTX0"/>
<dbReference type="RefSeq" id="WP_326122089.1">
    <property type="nucleotide sequence ID" value="NZ_JARSFG010000005.1"/>
</dbReference>
<dbReference type="EMBL" id="JARSFG010000005">
    <property type="protein sequence ID" value="MEC1177653.1"/>
    <property type="molecule type" value="Genomic_DNA"/>
</dbReference>
<organism evidence="1 2">
    <name type="scientific">Metasolibacillus meyeri</name>
    <dbReference type="NCBI Taxonomy" id="1071052"/>
    <lineage>
        <taxon>Bacteria</taxon>
        <taxon>Bacillati</taxon>
        <taxon>Bacillota</taxon>
        <taxon>Bacilli</taxon>
        <taxon>Bacillales</taxon>
        <taxon>Caryophanaceae</taxon>
        <taxon>Metasolibacillus</taxon>
    </lineage>
</organism>
<keyword evidence="2" id="KW-1185">Reference proteome</keyword>
<proteinExistence type="predicted"/>
<dbReference type="Proteomes" id="UP001344888">
    <property type="component" value="Unassembled WGS sequence"/>
</dbReference>
<evidence type="ECO:0000313" key="1">
    <source>
        <dbReference type="EMBL" id="MEC1177653.1"/>
    </source>
</evidence>
<reference evidence="1 2" key="1">
    <citation type="submission" date="2023-03" db="EMBL/GenBank/DDBJ databases">
        <title>Bacillus Genome Sequencing.</title>
        <authorList>
            <person name="Dunlap C."/>
        </authorList>
    </citation>
    <scope>NUCLEOTIDE SEQUENCE [LARGE SCALE GENOMIC DNA]</scope>
    <source>
        <strain evidence="1 2">B-59205</strain>
    </source>
</reference>
<sequence length="62" mass="7337">MFSNLNKNDCISVHANRSCYDFNRVYFVTQDEDTITVHNFVYDDEVTIPKENILEIQKHVRG</sequence>